<dbReference type="EMBL" id="JANBQB010002119">
    <property type="protein sequence ID" value="KAJ1968464.1"/>
    <property type="molecule type" value="Genomic_DNA"/>
</dbReference>
<organism evidence="2 3">
    <name type="scientific">Dimargaris verticillata</name>
    <dbReference type="NCBI Taxonomy" id="2761393"/>
    <lineage>
        <taxon>Eukaryota</taxon>
        <taxon>Fungi</taxon>
        <taxon>Fungi incertae sedis</taxon>
        <taxon>Zoopagomycota</taxon>
        <taxon>Kickxellomycotina</taxon>
        <taxon>Dimargaritomycetes</taxon>
        <taxon>Dimargaritales</taxon>
        <taxon>Dimargaritaceae</taxon>
        <taxon>Dimargaris</taxon>
    </lineage>
</organism>
<evidence type="ECO:0000313" key="3">
    <source>
        <dbReference type="Proteomes" id="UP001151582"/>
    </source>
</evidence>
<feature type="non-terminal residue" evidence="2">
    <location>
        <position position="368"/>
    </location>
</feature>
<dbReference type="Proteomes" id="UP001151582">
    <property type="component" value="Unassembled WGS sequence"/>
</dbReference>
<proteinExistence type="predicted"/>
<feature type="region of interest" description="Disordered" evidence="1">
    <location>
        <begin position="232"/>
        <end position="293"/>
    </location>
</feature>
<dbReference type="AlphaFoldDB" id="A0A9W8E440"/>
<feature type="compositionally biased region" description="Basic and acidic residues" evidence="1">
    <location>
        <begin position="17"/>
        <end position="30"/>
    </location>
</feature>
<comment type="caution">
    <text evidence="2">The sequence shown here is derived from an EMBL/GenBank/DDBJ whole genome shotgun (WGS) entry which is preliminary data.</text>
</comment>
<name>A0A9W8E440_9FUNG</name>
<evidence type="ECO:0000313" key="2">
    <source>
        <dbReference type="EMBL" id="KAJ1968464.1"/>
    </source>
</evidence>
<feature type="region of interest" description="Disordered" evidence="1">
    <location>
        <begin position="332"/>
        <end position="368"/>
    </location>
</feature>
<feature type="compositionally biased region" description="Polar residues" evidence="1">
    <location>
        <begin position="168"/>
        <end position="188"/>
    </location>
</feature>
<feature type="compositionally biased region" description="Polar residues" evidence="1">
    <location>
        <begin position="49"/>
        <end position="65"/>
    </location>
</feature>
<reference evidence="2" key="1">
    <citation type="submission" date="2022-07" db="EMBL/GenBank/DDBJ databases">
        <title>Phylogenomic reconstructions and comparative analyses of Kickxellomycotina fungi.</title>
        <authorList>
            <person name="Reynolds N.K."/>
            <person name="Stajich J.E."/>
            <person name="Barry K."/>
            <person name="Grigoriev I.V."/>
            <person name="Crous P."/>
            <person name="Smith M.E."/>
        </authorList>
    </citation>
    <scope>NUCLEOTIDE SEQUENCE</scope>
    <source>
        <strain evidence="2">RSA 567</strain>
    </source>
</reference>
<keyword evidence="3" id="KW-1185">Reference proteome</keyword>
<feature type="compositionally biased region" description="Polar residues" evidence="1">
    <location>
        <begin position="136"/>
        <end position="145"/>
    </location>
</feature>
<gene>
    <name evidence="2" type="ORF">H4R34_006265</name>
</gene>
<feature type="region of interest" description="Disordered" evidence="1">
    <location>
        <begin position="1"/>
        <end position="188"/>
    </location>
</feature>
<protein>
    <submittedName>
        <fullName evidence="2">Uncharacterized protein</fullName>
    </submittedName>
</protein>
<accession>A0A9W8E440</accession>
<feature type="compositionally biased region" description="Low complexity" evidence="1">
    <location>
        <begin position="96"/>
        <end position="111"/>
    </location>
</feature>
<sequence length="368" mass="38157">MSMFSQDLDYRPSTSCRPDRKGVDADDLLRAHATSTPQPSPPASSGPQNTSSLPSARKQPSQSSGLRVRNPDPSSDPEPNTVRMSAEFAAPTLSHPVTPAATAPLASTTQPDPSPTATHFAAPPSRPASVLDVPQKSPSTLSTNGRESRLKPLPPLPPTRNVEASGVPSEQSLDFCHSSSGDQECSRGTLSSIHASGADGVQMASNVFDISRMTASPVPTMDMLSVRYVPAPVPPSSHSIRQPPPFARSQRRQSTPDPSTLPISAPMRSGSALGGDRSSWGPVSPSPIPAHGQSGVSGGAYPALGAAPPRPASVVGLPANYYSAFNNIGPDGQALPPADSGLPPEFMTAGEGAMHQPPAHPQHRNMSP</sequence>
<evidence type="ECO:0000256" key="1">
    <source>
        <dbReference type="SAM" id="MobiDB-lite"/>
    </source>
</evidence>
<feature type="compositionally biased region" description="Polar residues" evidence="1">
    <location>
        <begin position="252"/>
        <end position="262"/>
    </location>
</feature>